<dbReference type="SUPFAM" id="SSF50729">
    <property type="entry name" value="PH domain-like"/>
    <property type="match status" value="1"/>
</dbReference>
<dbReference type="InterPro" id="IPR011993">
    <property type="entry name" value="PH-like_dom_sf"/>
</dbReference>
<sequence length="1512" mass="170302">MECNHSNEDSNGDQVVPSMKEDFAHNELLPPHIYDNKKRPLSISSTSSSSSSTSSLPRQLRKKLASHVEVSGSLEGGVRPLGAYIRHGVQDFPMDTLTDEEHCSELNDSELTTDQSTLSVTTPEKVDLKDGLVSSKRKGSIHSLLNEPVDANKLYIERVVEEILFTERTYVRDLLEIIEGYYAYILDTPELDITQEDICSLFSNIEDIYRFNSTFLEGLERCGNDPVRIAECFVSQNEGFPIYTHYCTNYPDAVAILTKYMQVRSTAEVFKQRQMALKHGLPLGSYLLKPVQRILKYHLLLQNIVKRYDQDAPGYDTLVEALASMTCVSQHINEMKRKHEHAVHVQEIQSMLYGWEGEDLTTYGELLLEDTFRMCGAKAFRHVFLFEKTLLITKKREEGMLSCKAAILCSNLMLVESIPKEPLSFHIIPFDSPKSQYTLQAKSLEQKRRWCQEVKKAILESFKSKIPEKARELVMTLGHSKDEEAELENKDPSRKQHHAPEYLEKRKSRRKSGTFISEFSLLKSQRSSPRGKKGFTRKLSVPNFASKYSPKNSPSTARKQNSKENSPVSEDTLKEEEENAQTEVREPGLIERRSRSMESICDSKDSGQGSGESSHRQSLYDSADAGCYDDACPRAHRISQLLNNEGLERQLSSKDSLVSWDKELVSSVLNVPNIKRAESYKMAAKLNRVDSKIIRAQIQKRLSSTDNAQTETEMEIDDDLYEIVTVKRLDDGYVNIEYKNEGSENEESPYANVILRQSKTNLLYDDNEKDYIVVHTDNLKSSPNSTPSNNEKTPKSENSTAKHSTPNSAINDEGIYDNIHRPYDNIHFNMSYEEPALSNSRPLISPIDMKALDEVFKPLQSPPGTLKAVTKPVAFRPDSPDKVLHLTRSMSSGDTDDPWIPRESNNIPRSRSDNTEFDRLEKYFLETSLSAKPRRHSRARHHRQVSDTTEMFSNNSGLLSPKPGRRDFRYCTPPRTLEADFKAAMSGDKKCEQNIMQRYGTPPREIPEPGRLPHSVSVEPACSVDNPKKLPSRSKSFPSRPRRSQSETAMWKDIEDYSLSATEHSNPLPKFPVSNDKPTRPSSMYSPVSSNSTSPQASNTSPSHSASSESIVGSFKTAMAQLTSKLKGRRPLSPHAISTASSSLESSPSHNIHTPESIEEEGEFTEGSTQSSPKKYYVYKLARQYSKKLRSEVKMIEKRINGHGGNSNGASGGKFKKDKQLLSLLKDPGSVSIGARMAETKPIVLGTTYSLPRQRPPRPRKDIKSPDVEANKSDTSSHEGTPERHFEHKIDDDNALLAAYGLADNSASDSMGNESDASFYEKQLTDVLERSVDTTPNGGISHDQNTPIKSNATNENVSHDSAVYSDNDTDHQDSLIKSTIKDTVKNIEEKYRNRPIRKSDTHKRARTPGIEEKLQALKEHVEGNITKTDIDDLPQTTSVRDRKIELIRNYQIGDSVNRVDRYRSRTPSSGTGTPGSPYFDMSGSQSEDDALRSVHVRDVIHKFQNETSESES</sequence>
<dbReference type="GO" id="GO:0005085">
    <property type="term" value="F:guanyl-nucleotide exchange factor activity"/>
    <property type="evidence" value="ECO:0007669"/>
    <property type="project" value="InterPro"/>
</dbReference>
<dbReference type="CDD" id="cd00160">
    <property type="entry name" value="RhoGEF"/>
    <property type="match status" value="1"/>
</dbReference>
<evidence type="ECO:0000259" key="3">
    <source>
        <dbReference type="PROSITE" id="PS50003"/>
    </source>
</evidence>
<evidence type="ECO:0008006" key="7">
    <source>
        <dbReference type="Google" id="ProtNLM"/>
    </source>
</evidence>
<feature type="region of interest" description="Disordered" evidence="2">
    <location>
        <begin position="523"/>
        <end position="618"/>
    </location>
</feature>
<evidence type="ECO:0000313" key="5">
    <source>
        <dbReference type="EMBL" id="CAH1791233.1"/>
    </source>
</evidence>
<dbReference type="InterPro" id="IPR035899">
    <property type="entry name" value="DBL_dom_sf"/>
</dbReference>
<feature type="compositionally biased region" description="Low complexity" evidence="2">
    <location>
        <begin position="1466"/>
        <end position="1477"/>
    </location>
</feature>
<feature type="compositionally biased region" description="Basic and acidic residues" evidence="2">
    <location>
        <begin position="1259"/>
        <end position="1292"/>
    </location>
</feature>
<dbReference type="GO" id="GO:0031267">
    <property type="term" value="F:small GTPase binding"/>
    <property type="evidence" value="ECO:0007669"/>
    <property type="project" value="TreeGrafter"/>
</dbReference>
<feature type="domain" description="PH" evidence="3">
    <location>
        <begin position="359"/>
        <end position="459"/>
    </location>
</feature>
<gene>
    <name evidence="5" type="ORF">OFUS_LOCUS16338</name>
</gene>
<dbReference type="InterPro" id="IPR055251">
    <property type="entry name" value="SOS1_NGEF_PH"/>
</dbReference>
<dbReference type="Pfam" id="PF00621">
    <property type="entry name" value="RhoGEF"/>
    <property type="match status" value="1"/>
</dbReference>
<dbReference type="PROSITE" id="PS50003">
    <property type="entry name" value="PH_DOMAIN"/>
    <property type="match status" value="1"/>
</dbReference>
<feature type="compositionally biased region" description="Polar residues" evidence="2">
    <location>
        <begin position="946"/>
        <end position="958"/>
    </location>
</feature>
<feature type="compositionally biased region" description="Basic and acidic residues" evidence="2">
    <location>
        <begin position="482"/>
        <end position="505"/>
    </location>
</feature>
<protein>
    <recommendedName>
        <fullName evidence="7">Pleckstrin homology domain-containing family G member 1</fullName>
    </recommendedName>
</protein>
<feature type="compositionally biased region" description="Basic and acidic residues" evidence="2">
    <location>
        <begin position="583"/>
        <end position="605"/>
    </location>
</feature>
<dbReference type="InterPro" id="IPR000219">
    <property type="entry name" value="DH_dom"/>
</dbReference>
<dbReference type="InterPro" id="IPR043324">
    <property type="entry name" value="PH_PLEKHG1_G2_G3"/>
</dbReference>
<dbReference type="PANTHER" id="PTHR45924:SF2">
    <property type="entry name" value="FI17866P1"/>
    <property type="match status" value="1"/>
</dbReference>
<dbReference type="Gene3D" id="1.20.900.10">
    <property type="entry name" value="Dbl homology (DH) domain"/>
    <property type="match status" value="1"/>
</dbReference>
<feature type="compositionally biased region" description="Low complexity" evidence="2">
    <location>
        <begin position="42"/>
        <end position="55"/>
    </location>
</feature>
<feature type="region of interest" description="Disordered" evidence="2">
    <location>
        <begin position="931"/>
        <end position="967"/>
    </location>
</feature>
<dbReference type="Gene3D" id="2.30.29.30">
    <property type="entry name" value="Pleckstrin-homology domain (PH domain)/Phosphotyrosine-binding domain (PTB)"/>
    <property type="match status" value="1"/>
</dbReference>
<dbReference type="EMBL" id="CAIIXF020000008">
    <property type="protein sequence ID" value="CAH1791233.1"/>
    <property type="molecule type" value="Genomic_DNA"/>
</dbReference>
<feature type="region of interest" description="Disordered" evidence="2">
    <location>
        <begin position="482"/>
        <end position="509"/>
    </location>
</feature>
<dbReference type="SMART" id="SM00233">
    <property type="entry name" value="PH"/>
    <property type="match status" value="1"/>
</dbReference>
<dbReference type="CDD" id="cd13243">
    <property type="entry name" value="PH_PLEKHG1_G2_G3"/>
    <property type="match status" value="1"/>
</dbReference>
<dbReference type="SMART" id="SM00325">
    <property type="entry name" value="RhoGEF"/>
    <property type="match status" value="1"/>
</dbReference>
<dbReference type="PANTHER" id="PTHR45924">
    <property type="entry name" value="FI17866P1"/>
    <property type="match status" value="1"/>
</dbReference>
<feature type="region of interest" description="Disordered" evidence="2">
    <location>
        <begin position="1335"/>
        <end position="1354"/>
    </location>
</feature>
<accession>A0A8S4PD78</accession>
<keyword evidence="1" id="KW-0597">Phosphoprotein</keyword>
<dbReference type="InterPro" id="IPR001849">
    <property type="entry name" value="PH_domain"/>
</dbReference>
<feature type="domain" description="DH" evidence="4">
    <location>
        <begin position="155"/>
        <end position="335"/>
    </location>
</feature>
<feature type="compositionally biased region" description="Polar residues" evidence="2">
    <location>
        <begin position="549"/>
        <end position="569"/>
    </location>
</feature>
<evidence type="ECO:0000313" key="6">
    <source>
        <dbReference type="Proteomes" id="UP000749559"/>
    </source>
</evidence>
<feature type="compositionally biased region" description="Polar residues" evidence="2">
    <location>
        <begin position="779"/>
        <end position="810"/>
    </location>
</feature>
<dbReference type="SUPFAM" id="SSF48065">
    <property type="entry name" value="DBL homology domain (DH-domain)"/>
    <property type="match status" value="1"/>
</dbReference>
<dbReference type="Pfam" id="PF22697">
    <property type="entry name" value="SOS1_NGEF_PH"/>
    <property type="match status" value="1"/>
</dbReference>
<organism evidence="5 6">
    <name type="scientific">Owenia fusiformis</name>
    <name type="common">Polychaete worm</name>
    <dbReference type="NCBI Taxonomy" id="6347"/>
    <lineage>
        <taxon>Eukaryota</taxon>
        <taxon>Metazoa</taxon>
        <taxon>Spiralia</taxon>
        <taxon>Lophotrochozoa</taxon>
        <taxon>Annelida</taxon>
        <taxon>Polychaeta</taxon>
        <taxon>Sedentaria</taxon>
        <taxon>Canalipalpata</taxon>
        <taxon>Sabellida</taxon>
        <taxon>Oweniida</taxon>
        <taxon>Oweniidae</taxon>
        <taxon>Owenia</taxon>
    </lineage>
</organism>
<evidence type="ECO:0000256" key="2">
    <source>
        <dbReference type="SAM" id="MobiDB-lite"/>
    </source>
</evidence>
<dbReference type="PROSITE" id="PS50010">
    <property type="entry name" value="DH_2"/>
    <property type="match status" value="1"/>
</dbReference>
<feature type="region of interest" description="Disordered" evidence="2">
    <location>
        <begin position="999"/>
        <end position="1173"/>
    </location>
</feature>
<keyword evidence="6" id="KW-1185">Reference proteome</keyword>
<feature type="compositionally biased region" description="Basic residues" evidence="2">
    <location>
        <begin position="932"/>
        <end position="943"/>
    </location>
</feature>
<evidence type="ECO:0000256" key="1">
    <source>
        <dbReference type="ARBA" id="ARBA00022553"/>
    </source>
</evidence>
<proteinExistence type="predicted"/>
<feature type="compositionally biased region" description="Low complexity" evidence="2">
    <location>
        <begin position="1081"/>
        <end position="1110"/>
    </location>
</feature>
<feature type="compositionally biased region" description="Low complexity" evidence="2">
    <location>
        <begin position="1138"/>
        <end position="1149"/>
    </location>
</feature>
<feature type="region of interest" description="Disordered" evidence="2">
    <location>
        <begin position="889"/>
        <end position="913"/>
    </location>
</feature>
<evidence type="ECO:0000259" key="4">
    <source>
        <dbReference type="PROSITE" id="PS50010"/>
    </source>
</evidence>
<feature type="region of interest" description="Disordered" evidence="2">
    <location>
        <begin position="1458"/>
        <end position="1490"/>
    </location>
</feature>
<feature type="region of interest" description="Disordered" evidence="2">
    <location>
        <begin position="31"/>
        <end position="60"/>
    </location>
</feature>
<name>A0A8S4PD78_OWEFU</name>
<comment type="caution">
    <text evidence="5">The sequence shown here is derived from an EMBL/GenBank/DDBJ whole genome shotgun (WGS) entry which is preliminary data.</text>
</comment>
<dbReference type="Proteomes" id="UP000749559">
    <property type="component" value="Unassembled WGS sequence"/>
</dbReference>
<feature type="region of interest" description="Disordered" evidence="2">
    <location>
        <begin position="1244"/>
        <end position="1292"/>
    </location>
</feature>
<feature type="region of interest" description="Disordered" evidence="2">
    <location>
        <begin position="777"/>
        <end position="813"/>
    </location>
</feature>
<reference evidence="5" key="1">
    <citation type="submission" date="2022-03" db="EMBL/GenBank/DDBJ databases">
        <authorList>
            <person name="Martin C."/>
        </authorList>
    </citation>
    <scope>NUCLEOTIDE SEQUENCE</scope>
</reference>
<dbReference type="OrthoDB" id="1594986at2759"/>